<dbReference type="InterPro" id="IPR011333">
    <property type="entry name" value="SKP1/BTB/POZ_sf"/>
</dbReference>
<dbReference type="SMART" id="SM00512">
    <property type="entry name" value="Skp1"/>
    <property type="match status" value="1"/>
</dbReference>
<sequence length="119" mass="12925">MAAPQKAKEKILWLRSSDNEEFEVNESAAIQSVMLKKMIEDDCADKVIPLPSVTSHILVKVIEYCNKHAEPTGPGDAVGATNKSAEDWLKIFDAGFVNAGEPPPLPLDTLDLIVLPLKG</sequence>
<evidence type="ECO:0000256" key="1">
    <source>
        <dbReference type="ARBA" id="ARBA00004906"/>
    </source>
</evidence>
<accession>A0A8T0XRA7</accession>
<dbReference type="Gene3D" id="3.30.710.10">
    <property type="entry name" value="Potassium Channel Kv1.1, Chain A"/>
    <property type="match status" value="1"/>
</dbReference>
<comment type="similarity">
    <text evidence="2">Belongs to the SKP1 family.</text>
</comment>
<protein>
    <recommendedName>
        <fullName evidence="4">SKP1 component POZ domain-containing protein</fullName>
    </recommendedName>
</protein>
<feature type="domain" description="SKP1 component POZ" evidence="4">
    <location>
        <begin position="12"/>
        <end position="69"/>
    </location>
</feature>
<keyword evidence="6" id="KW-1185">Reference proteome</keyword>
<dbReference type="InterPro" id="IPR001232">
    <property type="entry name" value="SKP1-like"/>
</dbReference>
<dbReference type="InterPro" id="IPR016897">
    <property type="entry name" value="SKP1"/>
</dbReference>
<proteinExistence type="inferred from homology"/>
<dbReference type="GO" id="GO:0006511">
    <property type="term" value="P:ubiquitin-dependent protein catabolic process"/>
    <property type="evidence" value="ECO:0007669"/>
    <property type="project" value="InterPro"/>
</dbReference>
<dbReference type="EMBL" id="CM029037">
    <property type="protein sequence ID" value="KAG2657979.1"/>
    <property type="molecule type" value="Genomic_DNA"/>
</dbReference>
<dbReference type="Pfam" id="PF03931">
    <property type="entry name" value="Skp1_POZ"/>
    <property type="match status" value="1"/>
</dbReference>
<dbReference type="Proteomes" id="UP000823388">
    <property type="component" value="Chromosome 1K"/>
</dbReference>
<evidence type="ECO:0000256" key="2">
    <source>
        <dbReference type="ARBA" id="ARBA00009993"/>
    </source>
</evidence>
<evidence type="ECO:0000259" key="4">
    <source>
        <dbReference type="Pfam" id="PF03931"/>
    </source>
</evidence>
<comment type="pathway">
    <text evidence="1">Protein modification; protein ubiquitination.</text>
</comment>
<gene>
    <name evidence="5" type="ORF">PVAP13_1KG270800</name>
</gene>
<dbReference type="InterPro" id="IPR016073">
    <property type="entry name" value="Skp1_comp_POZ"/>
</dbReference>
<dbReference type="GO" id="GO:0009867">
    <property type="term" value="P:jasmonic acid mediated signaling pathway"/>
    <property type="evidence" value="ECO:0007669"/>
    <property type="project" value="UniProtKB-ARBA"/>
</dbReference>
<dbReference type="PANTHER" id="PTHR11165">
    <property type="entry name" value="SKP1"/>
    <property type="match status" value="1"/>
</dbReference>
<keyword evidence="3" id="KW-0833">Ubl conjugation pathway</keyword>
<name>A0A8T0XRA7_PANVG</name>
<comment type="caution">
    <text evidence="5">The sequence shown here is derived from an EMBL/GenBank/DDBJ whole genome shotgun (WGS) entry which is preliminary data.</text>
</comment>
<evidence type="ECO:0000313" key="5">
    <source>
        <dbReference type="EMBL" id="KAG2657979.1"/>
    </source>
</evidence>
<organism evidence="5 6">
    <name type="scientific">Panicum virgatum</name>
    <name type="common">Blackwell switchgrass</name>
    <dbReference type="NCBI Taxonomy" id="38727"/>
    <lineage>
        <taxon>Eukaryota</taxon>
        <taxon>Viridiplantae</taxon>
        <taxon>Streptophyta</taxon>
        <taxon>Embryophyta</taxon>
        <taxon>Tracheophyta</taxon>
        <taxon>Spermatophyta</taxon>
        <taxon>Magnoliopsida</taxon>
        <taxon>Liliopsida</taxon>
        <taxon>Poales</taxon>
        <taxon>Poaceae</taxon>
        <taxon>PACMAD clade</taxon>
        <taxon>Panicoideae</taxon>
        <taxon>Panicodae</taxon>
        <taxon>Paniceae</taxon>
        <taxon>Panicinae</taxon>
        <taxon>Panicum</taxon>
        <taxon>Panicum sect. Hiantes</taxon>
    </lineage>
</organism>
<evidence type="ECO:0000256" key="3">
    <source>
        <dbReference type="ARBA" id="ARBA00022786"/>
    </source>
</evidence>
<dbReference type="SUPFAM" id="SSF54695">
    <property type="entry name" value="POZ domain"/>
    <property type="match status" value="1"/>
</dbReference>
<evidence type="ECO:0000313" key="6">
    <source>
        <dbReference type="Proteomes" id="UP000823388"/>
    </source>
</evidence>
<reference evidence="5" key="1">
    <citation type="submission" date="2020-05" db="EMBL/GenBank/DDBJ databases">
        <title>WGS assembly of Panicum virgatum.</title>
        <authorList>
            <person name="Lovell J.T."/>
            <person name="Jenkins J."/>
            <person name="Shu S."/>
            <person name="Juenger T.E."/>
            <person name="Schmutz J."/>
        </authorList>
    </citation>
    <scope>NUCLEOTIDE SEQUENCE</scope>
    <source>
        <strain evidence="5">AP13</strain>
    </source>
</reference>
<dbReference type="AlphaFoldDB" id="A0A8T0XRA7"/>